<keyword evidence="3 5" id="KW-0659">Purine metabolism</keyword>
<gene>
    <name evidence="7" type="ORF">J2S08_001906</name>
</gene>
<organism evidence="7 8">
    <name type="scientific">Bacillus chungangensis</name>
    <dbReference type="NCBI Taxonomy" id="587633"/>
    <lineage>
        <taxon>Bacteria</taxon>
        <taxon>Bacillati</taxon>
        <taxon>Bacillota</taxon>
        <taxon>Bacilli</taxon>
        <taxon>Bacillales</taxon>
        <taxon>Bacillaceae</taxon>
        <taxon>Bacillus</taxon>
    </lineage>
</organism>
<dbReference type="NCBIfam" id="TIGR03383">
    <property type="entry name" value="urate_oxi"/>
    <property type="match status" value="1"/>
</dbReference>
<proteinExistence type="inferred from homology"/>
<comment type="similarity">
    <text evidence="2 5 6">Belongs to the uricase family.</text>
</comment>
<comment type="catalytic activity">
    <reaction evidence="5 6">
        <text>urate + O2 + H2O = 5-hydroxyisourate + H2O2</text>
        <dbReference type="Rhea" id="RHEA:21368"/>
        <dbReference type="ChEBI" id="CHEBI:15377"/>
        <dbReference type="ChEBI" id="CHEBI:15379"/>
        <dbReference type="ChEBI" id="CHEBI:16240"/>
        <dbReference type="ChEBI" id="CHEBI:17775"/>
        <dbReference type="ChEBI" id="CHEBI:18072"/>
        <dbReference type="EC" id="1.7.3.3"/>
    </reaction>
</comment>
<dbReference type="EC" id="1.7.3.3" evidence="5 6"/>
<comment type="function">
    <text evidence="5 6">Catalyzes the oxidation of uric acid to 5-hydroxyisourate, which is further processed to form (S)-allantoin.</text>
</comment>
<dbReference type="SUPFAM" id="SSF55620">
    <property type="entry name" value="Tetrahydrobiopterin biosynthesis enzymes-like"/>
    <property type="match status" value="2"/>
</dbReference>
<evidence type="ECO:0000256" key="1">
    <source>
        <dbReference type="ARBA" id="ARBA00004831"/>
    </source>
</evidence>
<evidence type="ECO:0000256" key="2">
    <source>
        <dbReference type="ARBA" id="ARBA00009760"/>
    </source>
</evidence>
<dbReference type="InterPro" id="IPR019842">
    <property type="entry name" value="Uricase_CS"/>
</dbReference>
<evidence type="ECO:0000256" key="3">
    <source>
        <dbReference type="ARBA" id="ARBA00022631"/>
    </source>
</evidence>
<dbReference type="RefSeq" id="WP_307228928.1">
    <property type="nucleotide sequence ID" value="NZ_JAUSTT010000010.1"/>
</dbReference>
<evidence type="ECO:0000256" key="4">
    <source>
        <dbReference type="ARBA" id="ARBA00023002"/>
    </source>
</evidence>
<dbReference type="Gene3D" id="3.10.270.10">
    <property type="entry name" value="Urate Oxidase"/>
    <property type="match status" value="1"/>
</dbReference>
<dbReference type="Proteomes" id="UP001223586">
    <property type="component" value="Unassembled WGS sequence"/>
</dbReference>
<dbReference type="PROSITE" id="PS00366">
    <property type="entry name" value="URICASE"/>
    <property type="match status" value="1"/>
</dbReference>
<evidence type="ECO:0000256" key="5">
    <source>
        <dbReference type="PIRNR" id="PIRNR000241"/>
    </source>
</evidence>
<sequence length="326" mass="37068">MGTTRTMYYGKGDVYVFRTYAQPLYGVKEIPESGFTGRNNVIFGMNANISLKGDAFLTSFTKGDNSLVVATDSMKNFMLQHAGQYEGSTMEGFLTFVCERFLETYSHIDAVEIKCDEITFDSVQVAKESGLSESELVYRRSRNEYGITTVEVARTENGTEIIKQSSGISDLQLIKVSGSSFYGYIQDEYTTLPEAKDRPLFIYLNIAWRYNDVTDAMGIDPLRYVAAEQVRDIAQSVFHQLENRSIQQLIYQIGLRILERFPQLADVEFESNNRTWETIVEMIPKSKGQVFTEPRPPYGFQKLIVTREDLKKERNAAANAAYTTKV</sequence>
<accession>A0ABT9WTK1</accession>
<reference evidence="7 8" key="1">
    <citation type="submission" date="2023-07" db="EMBL/GenBank/DDBJ databases">
        <title>Genomic Encyclopedia of Type Strains, Phase IV (KMG-IV): sequencing the most valuable type-strain genomes for metagenomic binning, comparative biology and taxonomic classification.</title>
        <authorList>
            <person name="Goeker M."/>
        </authorList>
    </citation>
    <scope>NUCLEOTIDE SEQUENCE [LARGE SCALE GENOMIC DNA]</scope>
    <source>
        <strain evidence="7 8">DSM 23837</strain>
    </source>
</reference>
<dbReference type="PANTHER" id="PTHR42874">
    <property type="entry name" value="URICASE"/>
    <property type="match status" value="1"/>
</dbReference>
<dbReference type="Pfam" id="PF01014">
    <property type="entry name" value="Uricase"/>
    <property type="match status" value="2"/>
</dbReference>
<comment type="caution">
    <text evidence="7">The sequence shown here is derived from an EMBL/GenBank/DDBJ whole genome shotgun (WGS) entry which is preliminary data.</text>
</comment>
<evidence type="ECO:0000256" key="6">
    <source>
        <dbReference type="RuleBase" id="RU004455"/>
    </source>
</evidence>
<dbReference type="PIRSF" id="PIRSF000241">
    <property type="entry name" value="Urate_oxidase"/>
    <property type="match status" value="1"/>
</dbReference>
<protein>
    <recommendedName>
        <fullName evidence="5 6">Uricase</fullName>
        <ecNumber evidence="5 6">1.7.3.3</ecNumber>
    </recommendedName>
    <alternativeName>
        <fullName evidence="5">Urate oxidase</fullName>
    </alternativeName>
</protein>
<evidence type="ECO:0000313" key="7">
    <source>
        <dbReference type="EMBL" id="MDQ0176070.1"/>
    </source>
</evidence>
<evidence type="ECO:0000313" key="8">
    <source>
        <dbReference type="Proteomes" id="UP001223586"/>
    </source>
</evidence>
<keyword evidence="4 5" id="KW-0560">Oxidoreductase</keyword>
<name>A0ABT9WTK1_9BACI</name>
<dbReference type="PANTHER" id="PTHR42874:SF1">
    <property type="entry name" value="URICASE"/>
    <property type="match status" value="1"/>
</dbReference>
<dbReference type="EMBL" id="JAUSTT010000010">
    <property type="protein sequence ID" value="MDQ0176070.1"/>
    <property type="molecule type" value="Genomic_DNA"/>
</dbReference>
<comment type="pathway">
    <text evidence="1 5">Purine metabolism; urate degradation; (S)-allantoin from urate: step 1/3.</text>
</comment>
<keyword evidence="8" id="KW-1185">Reference proteome</keyword>
<dbReference type="PRINTS" id="PR00093">
    <property type="entry name" value="URICASE"/>
</dbReference>
<dbReference type="InterPro" id="IPR002042">
    <property type="entry name" value="Uricase"/>
</dbReference>